<comment type="caution">
    <text evidence="1">The sequence shown here is derived from an EMBL/GenBank/DDBJ whole genome shotgun (WGS) entry which is preliminary data.</text>
</comment>
<reference evidence="2" key="1">
    <citation type="submission" date="2019-02" db="EMBL/GenBank/DDBJ databases">
        <title>Draft genome sequence of Dolichospermum planctonicum NIES-80.</title>
        <authorList>
            <person name="Yamaguchi H."/>
            <person name="Suzuki S."/>
            <person name="Kawachi M."/>
        </authorList>
    </citation>
    <scope>NUCLEOTIDE SEQUENCE [LARGE SCALE GENOMIC DNA]</scope>
    <source>
        <strain evidence="2">NIES-80</strain>
    </source>
</reference>
<evidence type="ECO:0000313" key="2">
    <source>
        <dbReference type="Proteomes" id="UP000299367"/>
    </source>
</evidence>
<evidence type="ECO:0000313" key="1">
    <source>
        <dbReference type="EMBL" id="GCL40342.1"/>
    </source>
</evidence>
<protein>
    <submittedName>
        <fullName evidence="1">Uncharacterized protein</fullName>
    </submittedName>
</protein>
<organism evidence="1 2">
    <name type="scientific">Dolichospermum planctonicum</name>
    <dbReference type="NCBI Taxonomy" id="136072"/>
    <lineage>
        <taxon>Bacteria</taxon>
        <taxon>Bacillati</taxon>
        <taxon>Cyanobacteriota</taxon>
        <taxon>Cyanophyceae</taxon>
        <taxon>Nostocales</taxon>
        <taxon>Aphanizomenonaceae</taxon>
        <taxon>Dolichospermum</taxon>
    </lineage>
</organism>
<name>A0A480A749_9CYAN</name>
<dbReference type="RefSeq" id="WP_228036407.1">
    <property type="nucleotide sequence ID" value="NZ_BJCF01000001.1"/>
</dbReference>
<sequence>MKDERLYLSNIQECIERIEEYTKGGKEERIYANQDDSRCCNSQFGNQMI</sequence>
<accession>A0A480A749</accession>
<dbReference type="Proteomes" id="UP000299367">
    <property type="component" value="Unassembled WGS sequence"/>
</dbReference>
<proteinExistence type="predicted"/>
<gene>
    <name evidence="1" type="ORF">NIES80_00260</name>
</gene>
<dbReference type="AlphaFoldDB" id="A0A480A749"/>
<dbReference type="EMBL" id="BJCF01000001">
    <property type="protein sequence ID" value="GCL40342.1"/>
    <property type="molecule type" value="Genomic_DNA"/>
</dbReference>